<evidence type="ECO:0000313" key="5">
    <source>
        <dbReference type="Proteomes" id="UP000078335"/>
    </source>
</evidence>
<dbReference type="InterPro" id="IPR006059">
    <property type="entry name" value="SBP"/>
</dbReference>
<dbReference type="PROSITE" id="PS51257">
    <property type="entry name" value="PROKAR_LIPOPROTEIN"/>
    <property type="match status" value="1"/>
</dbReference>
<name>A0ABR5S604_9MICO</name>
<evidence type="ECO:0000256" key="3">
    <source>
        <dbReference type="ARBA" id="ARBA00022729"/>
    </source>
</evidence>
<keyword evidence="5" id="KW-1185">Reference proteome</keyword>
<dbReference type="RefSeq" id="WP_058728975.1">
    <property type="nucleotide sequence ID" value="NZ_LDRB01000040.1"/>
</dbReference>
<comment type="caution">
    <text evidence="4">The sequence shown here is derived from an EMBL/GenBank/DDBJ whole genome shotgun (WGS) entry which is preliminary data.</text>
</comment>
<dbReference type="Pfam" id="PF13416">
    <property type="entry name" value="SBP_bac_8"/>
    <property type="match status" value="1"/>
</dbReference>
<comment type="similarity">
    <text evidence="1">Belongs to the bacterial solute-binding protein 1 family.</text>
</comment>
<evidence type="ECO:0000256" key="1">
    <source>
        <dbReference type="ARBA" id="ARBA00008520"/>
    </source>
</evidence>
<dbReference type="PANTHER" id="PTHR30061">
    <property type="entry name" value="MALTOSE-BINDING PERIPLASMIC PROTEIN"/>
    <property type="match status" value="1"/>
</dbReference>
<dbReference type="PANTHER" id="PTHR30061:SF50">
    <property type="entry name" value="MALTOSE_MALTODEXTRIN-BINDING PERIPLASMIC PROTEIN"/>
    <property type="match status" value="1"/>
</dbReference>
<reference evidence="4 5" key="1">
    <citation type="journal article" date="2016" name="Front. Microbiol.">
        <title>Genomic Resource of Rice Seed Associated Bacteria.</title>
        <authorList>
            <person name="Midha S."/>
            <person name="Bansal K."/>
            <person name="Sharma S."/>
            <person name="Kumar N."/>
            <person name="Patil P.P."/>
            <person name="Chaudhry V."/>
            <person name="Patil P.B."/>
        </authorList>
    </citation>
    <scope>NUCLEOTIDE SEQUENCE [LARGE SCALE GENOMIC DNA]</scope>
    <source>
        <strain evidence="4 5">NS263</strain>
    </source>
</reference>
<organism evidence="4 5">
    <name type="scientific">Curtobacterium oceanosedimentum</name>
    <dbReference type="NCBI Taxonomy" id="465820"/>
    <lineage>
        <taxon>Bacteria</taxon>
        <taxon>Bacillati</taxon>
        <taxon>Actinomycetota</taxon>
        <taxon>Actinomycetes</taxon>
        <taxon>Micrococcales</taxon>
        <taxon>Microbacteriaceae</taxon>
        <taxon>Curtobacterium</taxon>
    </lineage>
</organism>
<proteinExistence type="inferred from homology"/>
<accession>A0ABR5S604</accession>
<evidence type="ECO:0000256" key="2">
    <source>
        <dbReference type="ARBA" id="ARBA00022448"/>
    </source>
</evidence>
<dbReference type="CDD" id="cd13585">
    <property type="entry name" value="PBP2_TMBP_like"/>
    <property type="match status" value="1"/>
</dbReference>
<sequence>MKPGFRSTSRRGRALVGAAAIVATVPLVLTGCSGAGNASSSGGGGGKTLTIEDYYDANYDPVYQQCAKDVGVEAKINHVAGAGLISKVLQQASSRTLPDVLMLDNPDVQQIAASGALSDLADYGLDADDDVPGVKGANTYEGKLYGLQPNTNSIALYYNKKLLADAGVQPPKTWDELKEAAKKLTNGSTYGFAMSNINTYEGTWQFLPFFWSNGGDEKDIATPEAAQALQLVQDLQDDGSMSKSSINWAQADVNNQFIAGKAAMMINGPWQLPALKKAKDLEFDSVPIPTRTGSETVAPLGGEAFTVPQTGNEDTMQLAGKFVGCLNSDKMQAVLAGVSGNVPTNLEVGKQWAADHADVASFVTTVQTARARTGELGPDWPKAATKIYTAVQLALTGKADPEQALEQAQSQNQ</sequence>
<gene>
    <name evidence="4" type="ORF">NS263_09230</name>
</gene>
<keyword evidence="2" id="KW-0813">Transport</keyword>
<dbReference type="EMBL" id="LDRB01000040">
    <property type="protein sequence ID" value="KTR39933.1"/>
    <property type="molecule type" value="Genomic_DNA"/>
</dbReference>
<dbReference type="SUPFAM" id="SSF53850">
    <property type="entry name" value="Periplasmic binding protein-like II"/>
    <property type="match status" value="1"/>
</dbReference>
<dbReference type="Gene3D" id="3.40.190.10">
    <property type="entry name" value="Periplasmic binding protein-like II"/>
    <property type="match status" value="2"/>
</dbReference>
<dbReference type="Proteomes" id="UP000078335">
    <property type="component" value="Unassembled WGS sequence"/>
</dbReference>
<protein>
    <submittedName>
        <fullName evidence="4">Sugar ABC transporter substrate-binding protein</fullName>
    </submittedName>
</protein>
<keyword evidence="3" id="KW-0732">Signal</keyword>
<evidence type="ECO:0000313" key="4">
    <source>
        <dbReference type="EMBL" id="KTR39933.1"/>
    </source>
</evidence>